<dbReference type="eggNOG" id="KOG1530">
    <property type="taxonomic scope" value="Eukaryota"/>
</dbReference>
<evidence type="ECO:0000313" key="3">
    <source>
        <dbReference type="EMBL" id="EFN53680.1"/>
    </source>
</evidence>
<proteinExistence type="predicted"/>
<dbReference type="STRING" id="554065.E1ZKF0"/>
<dbReference type="KEGG" id="cvr:CHLNCDRAFT_136471"/>
<dbReference type="SUPFAM" id="SSF52821">
    <property type="entry name" value="Rhodanese/Cell cycle control phosphatase"/>
    <property type="match status" value="1"/>
</dbReference>
<feature type="domain" description="Rhodanese" evidence="2">
    <location>
        <begin position="20"/>
        <end position="120"/>
    </location>
</feature>
<dbReference type="PANTHER" id="PTHR45431:SF3">
    <property type="entry name" value="RHODANESE-LIKE DOMAIN-CONTAINING PROTEIN 15, CHLOROPLASTIC"/>
    <property type="match status" value="1"/>
</dbReference>
<sequence>MASAQPPPSVQPPAAKELIDQKGYTLLDVRTPEERAQGSVPGSINIPIKLDDGKGGMVPNPDFEEQVKAQLSKDTSLVCTCAHGRRGGDATARLAAQGFTTINLEGGLANWADQKQPVDGTIQRHH</sequence>
<dbReference type="OrthoDB" id="566238at2759"/>
<evidence type="ECO:0000256" key="1">
    <source>
        <dbReference type="SAM" id="MobiDB-lite"/>
    </source>
</evidence>
<dbReference type="InterPro" id="IPR036873">
    <property type="entry name" value="Rhodanese-like_dom_sf"/>
</dbReference>
<keyword evidence="4" id="KW-1185">Reference proteome</keyword>
<dbReference type="RefSeq" id="XP_005845782.1">
    <property type="nucleotide sequence ID" value="XM_005845720.1"/>
</dbReference>
<dbReference type="PANTHER" id="PTHR45431">
    <property type="entry name" value="RHODANESE-LIKE DOMAIN-CONTAINING PROTEIN 15, CHLOROPLASTIC"/>
    <property type="match status" value="1"/>
</dbReference>
<dbReference type="AlphaFoldDB" id="E1ZKF0"/>
<gene>
    <name evidence="3" type="ORF">CHLNCDRAFT_136471</name>
</gene>
<reference evidence="3 4" key="1">
    <citation type="journal article" date="2010" name="Plant Cell">
        <title>The Chlorella variabilis NC64A genome reveals adaptation to photosymbiosis, coevolution with viruses, and cryptic sex.</title>
        <authorList>
            <person name="Blanc G."/>
            <person name="Duncan G."/>
            <person name="Agarkova I."/>
            <person name="Borodovsky M."/>
            <person name="Gurnon J."/>
            <person name="Kuo A."/>
            <person name="Lindquist E."/>
            <person name="Lucas S."/>
            <person name="Pangilinan J."/>
            <person name="Polle J."/>
            <person name="Salamov A."/>
            <person name="Terry A."/>
            <person name="Yamada T."/>
            <person name="Dunigan D.D."/>
            <person name="Grigoriev I.V."/>
            <person name="Claverie J.M."/>
            <person name="Van Etten J.L."/>
        </authorList>
    </citation>
    <scope>NUCLEOTIDE SEQUENCE [LARGE SCALE GENOMIC DNA]</scope>
    <source>
        <strain evidence="3 4">NC64A</strain>
    </source>
</reference>
<dbReference type="Pfam" id="PF00581">
    <property type="entry name" value="Rhodanese"/>
    <property type="match status" value="1"/>
</dbReference>
<feature type="region of interest" description="Disordered" evidence="1">
    <location>
        <begin position="31"/>
        <end position="61"/>
    </location>
</feature>
<dbReference type="Gene3D" id="3.40.250.10">
    <property type="entry name" value="Rhodanese-like domain"/>
    <property type="match status" value="1"/>
</dbReference>
<dbReference type="InterPro" id="IPR052367">
    <property type="entry name" value="Thiosulfate_ST/Rhodanese-like"/>
</dbReference>
<protein>
    <recommendedName>
        <fullName evidence="2">Rhodanese domain-containing protein</fullName>
    </recommendedName>
</protein>
<dbReference type="PROSITE" id="PS50206">
    <property type="entry name" value="RHODANESE_3"/>
    <property type="match status" value="1"/>
</dbReference>
<dbReference type="EMBL" id="GL433850">
    <property type="protein sequence ID" value="EFN53680.1"/>
    <property type="molecule type" value="Genomic_DNA"/>
</dbReference>
<dbReference type="InterPro" id="IPR001763">
    <property type="entry name" value="Rhodanese-like_dom"/>
</dbReference>
<dbReference type="OMA" id="CTCAHGR"/>
<dbReference type="GeneID" id="17353056"/>
<dbReference type="Proteomes" id="UP000008141">
    <property type="component" value="Unassembled WGS sequence"/>
</dbReference>
<evidence type="ECO:0000313" key="4">
    <source>
        <dbReference type="Proteomes" id="UP000008141"/>
    </source>
</evidence>
<dbReference type="InParanoid" id="E1ZKF0"/>
<dbReference type="CDD" id="cd00158">
    <property type="entry name" value="RHOD"/>
    <property type="match status" value="1"/>
</dbReference>
<name>E1ZKF0_CHLVA</name>
<organism evidence="4">
    <name type="scientific">Chlorella variabilis</name>
    <name type="common">Green alga</name>
    <dbReference type="NCBI Taxonomy" id="554065"/>
    <lineage>
        <taxon>Eukaryota</taxon>
        <taxon>Viridiplantae</taxon>
        <taxon>Chlorophyta</taxon>
        <taxon>core chlorophytes</taxon>
        <taxon>Trebouxiophyceae</taxon>
        <taxon>Chlorellales</taxon>
        <taxon>Chlorellaceae</taxon>
        <taxon>Chlorella clade</taxon>
        <taxon>Chlorella</taxon>
    </lineage>
</organism>
<accession>E1ZKF0</accession>
<evidence type="ECO:0000259" key="2">
    <source>
        <dbReference type="PROSITE" id="PS50206"/>
    </source>
</evidence>
<dbReference type="SMART" id="SM00450">
    <property type="entry name" value="RHOD"/>
    <property type="match status" value="1"/>
</dbReference>